<comment type="caution">
    <text evidence="2">The sequence shown here is derived from an EMBL/GenBank/DDBJ whole genome shotgun (WGS) entry which is preliminary data.</text>
</comment>
<evidence type="ECO:0000313" key="2">
    <source>
        <dbReference type="EMBL" id="MFC6644132.1"/>
    </source>
</evidence>
<evidence type="ECO:0000256" key="1">
    <source>
        <dbReference type="SAM" id="MobiDB-lite"/>
    </source>
</evidence>
<keyword evidence="3" id="KW-1185">Reference proteome</keyword>
<proteinExistence type="predicted"/>
<dbReference type="EMBL" id="JBHSWI010000001">
    <property type="protein sequence ID" value="MFC6644132.1"/>
    <property type="molecule type" value="Genomic_DNA"/>
</dbReference>
<organism evidence="2 3">
    <name type="scientific">Granulicella cerasi</name>
    <dbReference type="NCBI Taxonomy" id="741063"/>
    <lineage>
        <taxon>Bacteria</taxon>
        <taxon>Pseudomonadati</taxon>
        <taxon>Acidobacteriota</taxon>
        <taxon>Terriglobia</taxon>
        <taxon>Terriglobales</taxon>
        <taxon>Acidobacteriaceae</taxon>
        <taxon>Granulicella</taxon>
    </lineage>
</organism>
<gene>
    <name evidence="2" type="ORF">ACFQBQ_00705</name>
</gene>
<dbReference type="Proteomes" id="UP001596391">
    <property type="component" value="Unassembled WGS sequence"/>
</dbReference>
<dbReference type="CDD" id="cd00063">
    <property type="entry name" value="FN3"/>
    <property type="match status" value="1"/>
</dbReference>
<protein>
    <recommendedName>
        <fullName evidence="4">Fibronectin type-III domain-containing protein</fullName>
    </recommendedName>
</protein>
<dbReference type="InterPro" id="IPR003961">
    <property type="entry name" value="FN3_dom"/>
</dbReference>
<name>A0ABW1Z3J4_9BACT</name>
<evidence type="ECO:0000313" key="3">
    <source>
        <dbReference type="Proteomes" id="UP001596391"/>
    </source>
</evidence>
<accession>A0ABW1Z3J4</accession>
<dbReference type="RefSeq" id="WP_390233425.1">
    <property type="nucleotide sequence ID" value="NZ_JBHSWI010000001.1"/>
</dbReference>
<sequence length="889" mass="94825">MSTIRQSAAPRRVIYGTQRVGGVEIYESTTGGSKDQYNLVIVYACHEITSFHAMYLDGRRLYFTGTDGDYVVRNGDGFGGGGNGVTYTGPNGQQYSFANAVSGHRGVYVVPRFGDQAFGDYIQGLTNNDPTWNTYVSPNGTRDYPSVMGCAYCYIKVEYNTDDFSNKPDIKCTIKGKAVYDPRTGETAYSENWALILADIITNTDYGLGSVVNQDQLIAAANICDELVATNGTYTTVYESRYSCNYTWTLDKSIGEVLSDILNGAAGRMSFIDGEWFLFPGTFVGSSASFDSSQLIAAPDWSSQRKFRDKCNRVQGTYIAASYPYNVSGNGYDDTTLTQDNFNLGFQPCSYPTFACDTNHGYAADQYLAEDNNVELVQTLDLSSVLSVAQAQRVAKISLLRNRQQGSGTLVFGAEALILQPNDTFTMTYPQRGWYDKLLEVTKMDVSIVNGDGGAPQIQVALSVQETDPSVYVWNATDELNLHNVEVSPIAGSGVTSPPTNLVLTSSSATALVQPDGTVIPRIELTWDTPADVRVTGIEVQWQLKGATTWNDGGTVSVASNVAYIPAVSGQTYDVRIRSVRSGAQSVWVELDGFTAGLVLATQTQDGFGIGSLVGEAYPNNTAAIVCMPFTANVGQLSLSIFPAGEVTITTDGTVGGSGSALKQQTLYYVYYVDQSYVGGNVTPIATTNKADFQGKIGYFRVDSIITPYVSSTGTSGSALYYPSSFSDTGTRSTTNPGQAYDGDLSTYAYVSGATTSTTWTTGEGTFQGFPNIALSSTSTLTINASGRIVGDGGTIGATITYGSTTATVIDETATFAQQAFTVTIPANTPLNTISVYVWAYSAVNLDSSSGPEPVTPSPGSGGSGIASGGTTYEPATSFLSLYEIYVQG</sequence>
<feature type="region of interest" description="Disordered" evidence="1">
    <location>
        <begin position="849"/>
        <end position="868"/>
    </location>
</feature>
<evidence type="ECO:0008006" key="4">
    <source>
        <dbReference type="Google" id="ProtNLM"/>
    </source>
</evidence>
<reference evidence="3" key="1">
    <citation type="journal article" date="2019" name="Int. J. Syst. Evol. Microbiol.">
        <title>The Global Catalogue of Microorganisms (GCM) 10K type strain sequencing project: providing services to taxonomists for standard genome sequencing and annotation.</title>
        <authorList>
            <consortium name="The Broad Institute Genomics Platform"/>
            <consortium name="The Broad Institute Genome Sequencing Center for Infectious Disease"/>
            <person name="Wu L."/>
            <person name="Ma J."/>
        </authorList>
    </citation>
    <scope>NUCLEOTIDE SEQUENCE [LARGE SCALE GENOMIC DNA]</scope>
    <source>
        <strain evidence="3">CGMCC 1.16026</strain>
    </source>
</reference>